<dbReference type="SUPFAM" id="SSF49401">
    <property type="entry name" value="Bacterial adhesins"/>
    <property type="match status" value="1"/>
</dbReference>
<dbReference type="InterPro" id="IPR050263">
    <property type="entry name" value="Bact_Fimbrial_Adh_Pro"/>
</dbReference>
<dbReference type="Pfam" id="PF00419">
    <property type="entry name" value="Fimbrial"/>
    <property type="match status" value="1"/>
</dbReference>
<evidence type="ECO:0000313" key="2">
    <source>
        <dbReference type="EMBL" id="WIV89267.1"/>
    </source>
</evidence>
<protein>
    <submittedName>
        <fullName evidence="2">Fimbrial protein</fullName>
    </submittedName>
</protein>
<name>A0ABY8YA09_9GAMM</name>
<proteinExistence type="predicted"/>
<dbReference type="InterPro" id="IPR008966">
    <property type="entry name" value="Adhesion_dom_sf"/>
</dbReference>
<dbReference type="InterPro" id="IPR000259">
    <property type="entry name" value="Adhesion_dom_fimbrial"/>
</dbReference>
<sequence>MFIKQQFNGILAIFIFILLISMGGVSSTAVANVFPRAMVSRDDPVEPIYPIRINITGYVIAFPPCMINDGKTVEVNFGEILSTQVDGSNYKRPINYNASCEHMPINTLNLSVDGNGTFFDANALTTNIPGLGVRVLYQNKELKLGQKINFTYPDLPVLEAVPVRDLSTSLTGGDFSATATLRMEYQ</sequence>
<evidence type="ECO:0000313" key="3">
    <source>
        <dbReference type="Proteomes" id="UP001226651"/>
    </source>
</evidence>
<keyword evidence="3" id="KW-1185">Reference proteome</keyword>
<dbReference type="PANTHER" id="PTHR33420:SF26">
    <property type="entry name" value="FIMBRIAL SUBUNIT"/>
    <property type="match status" value="1"/>
</dbReference>
<accession>A0ABY8YA09</accession>
<dbReference type="Gene3D" id="2.60.40.1090">
    <property type="entry name" value="Fimbrial-type adhesion domain"/>
    <property type="match status" value="1"/>
</dbReference>
<dbReference type="RefSeq" id="WP_151434430.1">
    <property type="nucleotide sequence ID" value="NZ_CP127389.1"/>
</dbReference>
<evidence type="ECO:0000259" key="1">
    <source>
        <dbReference type="Pfam" id="PF00419"/>
    </source>
</evidence>
<gene>
    <name evidence="2" type="ORF">QQS39_04410</name>
</gene>
<organism evidence="2 3">
    <name type="scientific">Proteus appendicitidis</name>
    <dbReference type="NCBI Taxonomy" id="3034648"/>
    <lineage>
        <taxon>Bacteria</taxon>
        <taxon>Pseudomonadati</taxon>
        <taxon>Pseudomonadota</taxon>
        <taxon>Gammaproteobacteria</taxon>
        <taxon>Enterobacterales</taxon>
        <taxon>Morganellaceae</taxon>
        <taxon>Proteus</taxon>
    </lineage>
</organism>
<reference evidence="2 3" key="1">
    <citation type="submission" date="2023-06" db="EMBL/GenBank/DDBJ databases">
        <title>Proteus appendicitidis sp. nov., isolated from the appendiceal pus of an appendicitis patient in Yongzhou, China.</title>
        <authorList>
            <person name="Cai X."/>
        </authorList>
    </citation>
    <scope>NUCLEOTIDE SEQUENCE [LARGE SCALE GENOMIC DNA]</scope>
    <source>
        <strain evidence="2 3">HZ0627</strain>
    </source>
</reference>
<dbReference type="EMBL" id="CP127389">
    <property type="protein sequence ID" value="WIV89267.1"/>
    <property type="molecule type" value="Genomic_DNA"/>
</dbReference>
<dbReference type="InterPro" id="IPR036937">
    <property type="entry name" value="Adhesion_dom_fimbrial_sf"/>
</dbReference>
<dbReference type="Proteomes" id="UP001226651">
    <property type="component" value="Chromosome"/>
</dbReference>
<dbReference type="PANTHER" id="PTHR33420">
    <property type="entry name" value="FIMBRIAL SUBUNIT ELFA-RELATED"/>
    <property type="match status" value="1"/>
</dbReference>
<feature type="domain" description="Fimbrial-type adhesion" evidence="1">
    <location>
        <begin position="53"/>
        <end position="186"/>
    </location>
</feature>